<dbReference type="InterPro" id="IPR043502">
    <property type="entry name" value="DNA/RNA_pol_sf"/>
</dbReference>
<dbReference type="EMBL" id="UYRT01082441">
    <property type="protein sequence ID" value="VDN26003.1"/>
    <property type="molecule type" value="Genomic_DNA"/>
</dbReference>
<dbReference type="AlphaFoldDB" id="A0A183E3A1"/>
<dbReference type="Pfam" id="PF00078">
    <property type="entry name" value="RVT_1"/>
    <property type="match status" value="1"/>
</dbReference>
<name>A0A183E3A1_9BILA</name>
<dbReference type="SUPFAM" id="SSF56672">
    <property type="entry name" value="DNA/RNA polymerases"/>
    <property type="match status" value="1"/>
</dbReference>
<dbReference type="WBParaSite" id="GPUH_0001546301-mRNA-1">
    <property type="protein sequence ID" value="GPUH_0001546301-mRNA-1"/>
    <property type="gene ID" value="GPUH_0001546301"/>
</dbReference>
<proteinExistence type="predicted"/>
<dbReference type="Gene3D" id="3.30.70.270">
    <property type="match status" value="1"/>
</dbReference>
<feature type="domain" description="Reverse transcriptase" evidence="1">
    <location>
        <begin position="75"/>
        <end position="152"/>
    </location>
</feature>
<dbReference type="PANTHER" id="PTHR37984">
    <property type="entry name" value="PROTEIN CBG26694"/>
    <property type="match status" value="1"/>
</dbReference>
<dbReference type="InterPro" id="IPR050951">
    <property type="entry name" value="Retrovirus_Pol_polyprotein"/>
</dbReference>
<dbReference type="Proteomes" id="UP000271098">
    <property type="component" value="Unassembled WGS sequence"/>
</dbReference>
<reference evidence="2 3" key="2">
    <citation type="submission" date="2018-11" db="EMBL/GenBank/DDBJ databases">
        <authorList>
            <consortium name="Pathogen Informatics"/>
        </authorList>
    </citation>
    <scope>NUCLEOTIDE SEQUENCE [LARGE SCALE GENOMIC DNA]</scope>
</reference>
<evidence type="ECO:0000313" key="2">
    <source>
        <dbReference type="EMBL" id="VDN26003.1"/>
    </source>
</evidence>
<dbReference type="CDD" id="cd01647">
    <property type="entry name" value="RT_LTR"/>
    <property type="match status" value="1"/>
</dbReference>
<dbReference type="OrthoDB" id="5829234at2759"/>
<evidence type="ECO:0000259" key="1">
    <source>
        <dbReference type="Pfam" id="PF00078"/>
    </source>
</evidence>
<sequence>MLGASDLALPFRERSSAQIWSVDRLEKFRAVYRRSIGLCGRPTRIDVAPCSSFDNVSGNVELEGRTDRVDRGTPVQVDEGSRELLTINTHRGLYRYNRLPFGVKSAPGIFQQIMDTMLAGLKGTVAYLDDVIVVGQTEKEHDDNLRKCHQVFTVLEADSKKE</sequence>
<organism evidence="4">
    <name type="scientific">Gongylonema pulchrum</name>
    <dbReference type="NCBI Taxonomy" id="637853"/>
    <lineage>
        <taxon>Eukaryota</taxon>
        <taxon>Metazoa</taxon>
        <taxon>Ecdysozoa</taxon>
        <taxon>Nematoda</taxon>
        <taxon>Chromadorea</taxon>
        <taxon>Rhabditida</taxon>
        <taxon>Spirurina</taxon>
        <taxon>Spiruromorpha</taxon>
        <taxon>Spiruroidea</taxon>
        <taxon>Gongylonematidae</taxon>
        <taxon>Gongylonema</taxon>
    </lineage>
</organism>
<dbReference type="InterPro" id="IPR043128">
    <property type="entry name" value="Rev_trsase/Diguanyl_cyclase"/>
</dbReference>
<dbReference type="InterPro" id="IPR000477">
    <property type="entry name" value="RT_dom"/>
</dbReference>
<gene>
    <name evidence="2" type="ORF">GPUH_LOCUS15442</name>
</gene>
<evidence type="ECO:0000313" key="4">
    <source>
        <dbReference type="WBParaSite" id="GPUH_0001546301-mRNA-1"/>
    </source>
</evidence>
<accession>A0A183E3A1</accession>
<dbReference type="PANTHER" id="PTHR37984:SF5">
    <property type="entry name" value="PROTEIN NYNRIN-LIKE"/>
    <property type="match status" value="1"/>
</dbReference>
<reference evidence="4" key="1">
    <citation type="submission" date="2016-06" db="UniProtKB">
        <authorList>
            <consortium name="WormBaseParasite"/>
        </authorList>
    </citation>
    <scope>IDENTIFICATION</scope>
</reference>
<dbReference type="Gene3D" id="3.10.10.10">
    <property type="entry name" value="HIV Type 1 Reverse Transcriptase, subunit A, domain 1"/>
    <property type="match status" value="1"/>
</dbReference>
<protein>
    <submittedName>
        <fullName evidence="4">Reverse transcriptase domain-containing protein</fullName>
    </submittedName>
</protein>
<keyword evidence="3" id="KW-1185">Reference proteome</keyword>
<evidence type="ECO:0000313" key="3">
    <source>
        <dbReference type="Proteomes" id="UP000271098"/>
    </source>
</evidence>